<dbReference type="VEuPathDB" id="FungiDB:AMAG_08084"/>
<dbReference type="InterPro" id="IPR011566">
    <property type="entry name" value="Ubq_synth_Coq7"/>
</dbReference>
<dbReference type="GO" id="GO:0008682">
    <property type="term" value="F:3-demethoxyubiquinol 3-hydroxylase activity"/>
    <property type="evidence" value="ECO:0007669"/>
    <property type="project" value="UniProtKB-EC"/>
</dbReference>
<comment type="cofactor">
    <cofactor evidence="8">
        <name>Fe cation</name>
        <dbReference type="ChEBI" id="CHEBI:24875"/>
    </cofactor>
    <text evidence="8">Binds 2 iron ions per subunit.</text>
</comment>
<feature type="binding site" evidence="8">
    <location>
        <position position="182"/>
    </location>
    <ligand>
        <name>Fe cation</name>
        <dbReference type="ChEBI" id="CHEBI:24875"/>
        <label>2</label>
    </ligand>
</feature>
<evidence type="ECO:0000313" key="10">
    <source>
        <dbReference type="Proteomes" id="UP000054350"/>
    </source>
</evidence>
<dbReference type="CDD" id="cd01042">
    <property type="entry name" value="DMQH"/>
    <property type="match status" value="1"/>
</dbReference>
<dbReference type="SUPFAM" id="SSF47240">
    <property type="entry name" value="Ferritin-like"/>
    <property type="match status" value="1"/>
</dbReference>
<dbReference type="STRING" id="578462.A0A0L0SK86"/>
<comment type="catalytic activity">
    <reaction evidence="8">
        <text>a 5-methoxy-2-methyl-3-(all-trans-polyprenyl)benzene-1,4-diol + AH2 + O2 = a 3-demethylubiquinol + A + H2O</text>
        <dbReference type="Rhea" id="RHEA:50908"/>
        <dbReference type="Rhea" id="RHEA-COMP:10859"/>
        <dbReference type="Rhea" id="RHEA-COMP:10914"/>
        <dbReference type="ChEBI" id="CHEBI:13193"/>
        <dbReference type="ChEBI" id="CHEBI:15377"/>
        <dbReference type="ChEBI" id="CHEBI:15379"/>
        <dbReference type="ChEBI" id="CHEBI:17499"/>
        <dbReference type="ChEBI" id="CHEBI:84167"/>
        <dbReference type="ChEBI" id="CHEBI:84422"/>
        <dbReference type="EC" id="1.14.99.60"/>
    </reaction>
</comment>
<dbReference type="PANTHER" id="PTHR11237">
    <property type="entry name" value="COENZYME Q10 BIOSYNTHESIS PROTEIN 7"/>
    <property type="match status" value="1"/>
</dbReference>
<feature type="binding site" evidence="8">
    <location>
        <position position="133"/>
    </location>
    <ligand>
        <name>Fe cation</name>
        <dbReference type="ChEBI" id="CHEBI:24875"/>
        <label>1</label>
    </ligand>
</feature>
<dbReference type="HAMAP" id="MF_01658">
    <property type="entry name" value="COQ7"/>
    <property type="match status" value="1"/>
</dbReference>
<reference evidence="10" key="2">
    <citation type="submission" date="2009-11" db="EMBL/GenBank/DDBJ databases">
        <title>The Genome Sequence of Allomyces macrogynus strain ATCC 38327.</title>
        <authorList>
            <consortium name="The Broad Institute Genome Sequencing Platform"/>
            <person name="Russ C."/>
            <person name="Cuomo C."/>
            <person name="Shea T."/>
            <person name="Young S.K."/>
            <person name="Zeng Q."/>
            <person name="Koehrsen M."/>
            <person name="Haas B."/>
            <person name="Borodovsky M."/>
            <person name="Guigo R."/>
            <person name="Alvarado L."/>
            <person name="Berlin A."/>
            <person name="Borenstein D."/>
            <person name="Chen Z."/>
            <person name="Engels R."/>
            <person name="Freedman E."/>
            <person name="Gellesch M."/>
            <person name="Goldberg J."/>
            <person name="Griggs A."/>
            <person name="Gujja S."/>
            <person name="Heiman D."/>
            <person name="Hepburn T."/>
            <person name="Howarth C."/>
            <person name="Jen D."/>
            <person name="Larson L."/>
            <person name="Lewis B."/>
            <person name="Mehta T."/>
            <person name="Park D."/>
            <person name="Pearson M."/>
            <person name="Roberts A."/>
            <person name="Saif S."/>
            <person name="Shenoy N."/>
            <person name="Sisk P."/>
            <person name="Stolte C."/>
            <person name="Sykes S."/>
            <person name="Walk T."/>
            <person name="White J."/>
            <person name="Yandava C."/>
            <person name="Burger G."/>
            <person name="Gray M.W."/>
            <person name="Holland P.W.H."/>
            <person name="King N."/>
            <person name="Lang F.B.F."/>
            <person name="Roger A.J."/>
            <person name="Ruiz-Trillo I."/>
            <person name="Lander E."/>
            <person name="Nusbaum C."/>
        </authorList>
    </citation>
    <scope>NUCLEOTIDE SEQUENCE [LARGE SCALE GENOMIC DNA]</scope>
    <source>
        <strain evidence="10">ATCC 38327</strain>
    </source>
</reference>
<feature type="binding site" evidence="8">
    <location>
        <position position="99"/>
    </location>
    <ligand>
        <name>Fe cation</name>
        <dbReference type="ChEBI" id="CHEBI:24875"/>
        <label>1</label>
    </ligand>
</feature>
<dbReference type="GO" id="GO:0046872">
    <property type="term" value="F:metal ion binding"/>
    <property type="evidence" value="ECO:0007669"/>
    <property type="project" value="UniProtKB-KW"/>
</dbReference>
<feature type="binding site" evidence="8">
    <location>
        <position position="130"/>
    </location>
    <ligand>
        <name>Fe cation</name>
        <dbReference type="ChEBI" id="CHEBI:24875"/>
        <label>2</label>
    </ligand>
</feature>
<feature type="binding site" evidence="8">
    <location>
        <position position="231"/>
    </location>
    <ligand>
        <name>Fe cation</name>
        <dbReference type="ChEBI" id="CHEBI:24875"/>
        <label>2</label>
    </ligand>
</feature>
<evidence type="ECO:0000256" key="3">
    <source>
        <dbReference type="ARBA" id="ARBA00022723"/>
    </source>
</evidence>
<dbReference type="EMBL" id="GG745341">
    <property type="protein sequence ID" value="KNE62906.1"/>
    <property type="molecule type" value="Genomic_DNA"/>
</dbReference>
<dbReference type="eggNOG" id="KOG4061">
    <property type="taxonomic scope" value="Eukaryota"/>
</dbReference>
<keyword evidence="10" id="KW-1185">Reference proteome</keyword>
<dbReference type="GO" id="GO:0016709">
    <property type="term" value="F:oxidoreductase activity, acting on paired donors, with incorporation or reduction of molecular oxygen, NAD(P)H as one donor, and incorporation of one atom of oxygen"/>
    <property type="evidence" value="ECO:0007669"/>
    <property type="project" value="UniProtKB-UniRule"/>
</dbReference>
<keyword evidence="2 8" id="KW-0831">Ubiquinone biosynthesis</keyword>
<feature type="binding site" evidence="8">
    <location>
        <position position="130"/>
    </location>
    <ligand>
        <name>Fe cation</name>
        <dbReference type="ChEBI" id="CHEBI:24875"/>
        <label>1</label>
    </ligand>
</feature>
<dbReference type="OrthoDB" id="275371at2759"/>
<comment type="subunit">
    <text evidence="8">Component of a multi-subunit COQ enzyme complex, composed of at least COQ3, COQ4, COQ5, COQ6, COQ7 and COQ9.</text>
</comment>
<dbReference type="AlphaFoldDB" id="A0A0L0SK86"/>
<accession>A0A0L0SK86</accession>
<dbReference type="PANTHER" id="PTHR11237:SF4">
    <property type="entry name" value="5-DEMETHOXYUBIQUINONE HYDROXYLASE, MITOCHONDRIAL"/>
    <property type="match status" value="1"/>
</dbReference>
<sequence length="267" mass="28960">MPSTMASSMLPRLLLPSAVRPALRPVPAIARSARALAVSSSRAFSATALRRDDAAAAATAATGPDEASFAPADATPIKKLTREQHRLLDEILRVDQAGEIGANFIYKGQMAVLGRDPKVGPLLHHMWEQEVVHLDKFNALIPQWRARPSLLYPVWEAAGYAVGVGSALLGKEAAMACTEAVETVIGSHYNDQIRALLQLLDVPGSENLERRDEIERLVETLQKFRDDELEHLHTAMEHDAGKAPMHGVFTAVVQGGCKLAIEVAKKL</sequence>
<dbReference type="UniPathway" id="UPA00232"/>
<dbReference type="GO" id="GO:0031314">
    <property type="term" value="C:extrinsic component of mitochondrial inner membrane"/>
    <property type="evidence" value="ECO:0007669"/>
    <property type="project" value="UniProtKB-UniRule"/>
</dbReference>
<protein>
    <recommendedName>
        <fullName evidence="8">5-demethoxyubiquinone hydroxylase, mitochondrial</fullName>
        <shortName evidence="8">DMQ hydroxylase</shortName>
        <ecNumber evidence="8">1.14.99.60</ecNumber>
    </recommendedName>
    <alternativeName>
        <fullName evidence="8">Ubiquinone biosynthesis monooxygenase COQ7</fullName>
    </alternativeName>
</protein>
<dbReference type="Proteomes" id="UP000054350">
    <property type="component" value="Unassembled WGS sequence"/>
</dbReference>
<organism evidence="9 10">
    <name type="scientific">Allomyces macrogynus (strain ATCC 38327)</name>
    <name type="common">Allomyces javanicus var. macrogynus</name>
    <dbReference type="NCBI Taxonomy" id="578462"/>
    <lineage>
        <taxon>Eukaryota</taxon>
        <taxon>Fungi</taxon>
        <taxon>Fungi incertae sedis</taxon>
        <taxon>Blastocladiomycota</taxon>
        <taxon>Blastocladiomycetes</taxon>
        <taxon>Blastocladiales</taxon>
        <taxon>Blastocladiaceae</taxon>
        <taxon>Allomyces</taxon>
    </lineage>
</organism>
<comment type="pathway">
    <text evidence="1 8">Cofactor biosynthesis; ubiquinone biosynthesis.</text>
</comment>
<comment type="subcellular location">
    <subcellularLocation>
        <location evidence="8">Mitochondrion inner membrane</location>
        <topology evidence="8">Peripheral membrane protein</topology>
        <orientation evidence="8">Matrix side</orientation>
    </subcellularLocation>
</comment>
<comment type="similarity">
    <text evidence="8">Belongs to the COQ7 family.</text>
</comment>
<evidence type="ECO:0000256" key="8">
    <source>
        <dbReference type="HAMAP-Rule" id="MF_03194"/>
    </source>
</evidence>
<proteinExistence type="inferred from homology"/>
<dbReference type="Pfam" id="PF03232">
    <property type="entry name" value="COQ7"/>
    <property type="match status" value="1"/>
</dbReference>
<dbReference type="InterPro" id="IPR009078">
    <property type="entry name" value="Ferritin-like_SF"/>
</dbReference>
<name>A0A0L0SK86_ALLM3</name>
<comment type="function">
    <text evidence="8">Catalyzes the hydroxylation of 2-polyprenyl-3-methyl-6-methoxy-1,4-benzoquinol (DMQH2) during ubiquinone biosynthesis. Has also a structural role in the COQ enzyme complex, stabilizing other COQ polypeptides.</text>
</comment>
<dbReference type="OMA" id="WSTAVMG"/>
<evidence type="ECO:0000256" key="4">
    <source>
        <dbReference type="ARBA" id="ARBA00023002"/>
    </source>
</evidence>
<keyword evidence="6 8" id="KW-0503">Monooxygenase</keyword>
<keyword evidence="5 8" id="KW-0408">Iron</keyword>
<reference evidence="9 10" key="1">
    <citation type="submission" date="2009-11" db="EMBL/GenBank/DDBJ databases">
        <title>Annotation of Allomyces macrogynus ATCC 38327.</title>
        <authorList>
            <consortium name="The Broad Institute Genome Sequencing Platform"/>
            <person name="Russ C."/>
            <person name="Cuomo C."/>
            <person name="Burger G."/>
            <person name="Gray M.W."/>
            <person name="Holland P.W.H."/>
            <person name="King N."/>
            <person name="Lang F.B.F."/>
            <person name="Roger A.J."/>
            <person name="Ruiz-Trillo I."/>
            <person name="Young S.K."/>
            <person name="Zeng Q."/>
            <person name="Gargeya S."/>
            <person name="Fitzgerald M."/>
            <person name="Haas B."/>
            <person name="Abouelleil A."/>
            <person name="Alvarado L."/>
            <person name="Arachchi H.M."/>
            <person name="Berlin A."/>
            <person name="Chapman S.B."/>
            <person name="Gearin G."/>
            <person name="Goldberg J."/>
            <person name="Griggs A."/>
            <person name="Gujja S."/>
            <person name="Hansen M."/>
            <person name="Heiman D."/>
            <person name="Howarth C."/>
            <person name="Larimer J."/>
            <person name="Lui A."/>
            <person name="MacDonald P.J.P."/>
            <person name="McCowen C."/>
            <person name="Montmayeur A."/>
            <person name="Murphy C."/>
            <person name="Neiman D."/>
            <person name="Pearson M."/>
            <person name="Priest M."/>
            <person name="Roberts A."/>
            <person name="Saif S."/>
            <person name="Shea T."/>
            <person name="Sisk P."/>
            <person name="Stolte C."/>
            <person name="Sykes S."/>
            <person name="Wortman J."/>
            <person name="Nusbaum C."/>
            <person name="Birren B."/>
        </authorList>
    </citation>
    <scope>NUCLEOTIDE SEQUENCE [LARGE SCALE GENOMIC DNA]</scope>
    <source>
        <strain evidence="9 10">ATCC 38327</strain>
    </source>
</reference>
<feature type="binding site" evidence="8">
    <location>
        <position position="228"/>
    </location>
    <ligand>
        <name>Fe cation</name>
        <dbReference type="ChEBI" id="CHEBI:24875"/>
        <label>1</label>
    </ligand>
</feature>
<evidence type="ECO:0000256" key="6">
    <source>
        <dbReference type="ARBA" id="ARBA00023033"/>
    </source>
</evidence>
<keyword evidence="8" id="KW-0496">Mitochondrion</keyword>
<keyword evidence="4 8" id="KW-0560">Oxidoreductase</keyword>
<evidence type="ECO:0000256" key="5">
    <source>
        <dbReference type="ARBA" id="ARBA00023004"/>
    </source>
</evidence>
<keyword evidence="8" id="KW-0999">Mitochondrion inner membrane</keyword>
<dbReference type="GO" id="GO:0006744">
    <property type="term" value="P:ubiquinone biosynthetic process"/>
    <property type="evidence" value="ECO:0007669"/>
    <property type="project" value="UniProtKB-UniRule"/>
</dbReference>
<evidence type="ECO:0000256" key="1">
    <source>
        <dbReference type="ARBA" id="ARBA00004749"/>
    </source>
</evidence>
<gene>
    <name evidence="8" type="primary">COQ7</name>
    <name evidence="9" type="ORF">AMAG_08084</name>
</gene>
<evidence type="ECO:0000313" key="9">
    <source>
        <dbReference type="EMBL" id="KNE62906.1"/>
    </source>
</evidence>
<evidence type="ECO:0000256" key="7">
    <source>
        <dbReference type="ARBA" id="ARBA00023136"/>
    </source>
</evidence>
<evidence type="ECO:0000256" key="2">
    <source>
        <dbReference type="ARBA" id="ARBA00022688"/>
    </source>
</evidence>
<dbReference type="EC" id="1.14.99.60" evidence="8"/>
<keyword evidence="3 8" id="KW-0479">Metal-binding</keyword>
<keyword evidence="7 8" id="KW-0472">Membrane</keyword>
<feature type="binding site" evidence="8">
    <location>
        <position position="228"/>
    </location>
    <ligand>
        <name>Fe cation</name>
        <dbReference type="ChEBI" id="CHEBI:24875"/>
        <label>2</label>
    </ligand>
</feature>